<name>E0TXJ4_BACSH</name>
<dbReference type="EMBL" id="CP002183">
    <property type="protein sequence ID" value="ADM39938.1"/>
    <property type="molecule type" value="Genomic_DNA"/>
</dbReference>
<dbReference type="GO" id="GO:0003964">
    <property type="term" value="F:RNA-directed DNA polymerase activity"/>
    <property type="evidence" value="ECO:0007669"/>
    <property type="project" value="UniProtKB-KW"/>
</dbReference>
<dbReference type="HOGENOM" id="CLU_2285811_0_0_9"/>
<protein>
    <submittedName>
        <fullName evidence="1">Putative phage reverse transcriptase or polymerase</fullName>
    </submittedName>
</protein>
<dbReference type="InterPro" id="IPR057807">
    <property type="entry name" value="YxiF"/>
</dbReference>
<dbReference type="KEGG" id="bss:BSUW23_19520"/>
<reference key="1">
    <citation type="submission" date="2010-08" db="EMBL/GenBank/DDBJ databases">
        <authorList>
            <person name="Zeigler D.R."/>
        </authorList>
    </citation>
    <scope>NUCLEOTIDE SEQUENCE</scope>
    <source>
        <strain>W23</strain>
    </source>
</reference>
<sequence length="101" mass="11497">MQKRLIEKLAENKRRLLKSEIKEKLVPCAERGFTYRFADPAQSRQLLELVLSNSIPANTREVDALGKTEAKQLILKTLSPMLPMMTGTFCCFINTATKLVR</sequence>
<evidence type="ECO:0000313" key="1">
    <source>
        <dbReference type="EMBL" id="ADM39938.1"/>
    </source>
</evidence>
<dbReference type="Proteomes" id="UP000002233">
    <property type="component" value="Chromosome"/>
</dbReference>
<keyword evidence="1" id="KW-0548">Nucleotidyltransferase</keyword>
<organism evidence="1 2">
    <name type="scientific">Bacillus spizizenii (strain ATCC 23059 / NRRL B-14472 / W23)</name>
    <name type="common">Bacillus subtilis subsp. spizizenii</name>
    <dbReference type="NCBI Taxonomy" id="655816"/>
    <lineage>
        <taxon>Bacteria</taxon>
        <taxon>Bacillati</taxon>
        <taxon>Bacillota</taxon>
        <taxon>Bacilli</taxon>
        <taxon>Bacillales</taxon>
        <taxon>Bacillaceae</taxon>
        <taxon>Bacillus</taxon>
    </lineage>
</organism>
<gene>
    <name evidence="1" type="ordered locus">BSUW23_19520</name>
</gene>
<reference evidence="1 2" key="2">
    <citation type="journal article" date="2011" name="Microbiology">
        <title>The genome sequence of Bacillus subtilis subsp. spizizenii W23: insights into speciation within the B. subtilis complex and into the history of B. subtilis genetics.</title>
        <authorList>
            <person name="Zeigler D.R."/>
        </authorList>
    </citation>
    <scope>NUCLEOTIDE SEQUENCE [LARGE SCALE GENOMIC DNA]</scope>
    <source>
        <strain evidence="2">ATCC 23059 / NRRL B-14472 / W23</strain>
    </source>
</reference>
<keyword evidence="1" id="KW-0695">RNA-directed DNA polymerase</keyword>
<accession>E0TXJ4</accession>
<dbReference type="Pfam" id="PF24715">
    <property type="entry name" value="YxiF"/>
    <property type="match status" value="1"/>
</dbReference>
<dbReference type="AlphaFoldDB" id="E0TXJ4"/>
<proteinExistence type="predicted"/>
<evidence type="ECO:0000313" key="2">
    <source>
        <dbReference type="Proteomes" id="UP000002233"/>
    </source>
</evidence>
<keyword evidence="1" id="KW-0808">Transferase</keyword>